<feature type="region of interest" description="Disordered" evidence="1">
    <location>
        <begin position="1"/>
        <end position="99"/>
    </location>
</feature>
<name>A0ABX9EXX0_9ENTR</name>
<reference evidence="2 3" key="1">
    <citation type="submission" date="2018-06" db="EMBL/GenBank/DDBJ databases">
        <title>ACT-28, a chromosomally-encoded AmpC with carbapenemase activity from Enterobacter kobei.</title>
        <authorList>
            <person name="Jousset A.B."/>
            <person name="Oueslati S."/>
            <person name="Bernabeu S."/>
            <person name="Takissian J."/>
            <person name="Creton E."/>
            <person name="Vogel A."/>
            <person name="Cotellon G."/>
            <person name="Bonnin R.A."/>
            <person name="Dortet L."/>
            <person name="Naas T."/>
        </authorList>
    </citation>
    <scope>NUCLEOTIDE SEQUENCE [LARGE SCALE GENOMIC DNA]</scope>
    <source>
        <strain evidence="2 3">149H6</strain>
    </source>
</reference>
<organism evidence="2 3">
    <name type="scientific">Enterobacter kobei</name>
    <dbReference type="NCBI Taxonomy" id="208224"/>
    <lineage>
        <taxon>Bacteria</taxon>
        <taxon>Pseudomonadati</taxon>
        <taxon>Pseudomonadota</taxon>
        <taxon>Gammaproteobacteria</taxon>
        <taxon>Enterobacterales</taxon>
        <taxon>Enterobacteriaceae</taxon>
        <taxon>Enterobacter</taxon>
        <taxon>Enterobacter cloacae complex</taxon>
    </lineage>
</organism>
<feature type="non-terminal residue" evidence="2">
    <location>
        <position position="99"/>
    </location>
</feature>
<dbReference type="EMBL" id="QMCK01000098">
    <property type="protein sequence ID" value="RAY19810.1"/>
    <property type="molecule type" value="Genomic_DNA"/>
</dbReference>
<feature type="compositionally biased region" description="Polar residues" evidence="1">
    <location>
        <begin position="44"/>
        <end position="58"/>
    </location>
</feature>
<keyword evidence="3" id="KW-1185">Reference proteome</keyword>
<evidence type="ECO:0000313" key="2">
    <source>
        <dbReference type="EMBL" id="RAY19810.1"/>
    </source>
</evidence>
<evidence type="ECO:0000256" key="1">
    <source>
        <dbReference type="SAM" id="MobiDB-lite"/>
    </source>
</evidence>
<sequence>PEDTPAKPAHSEAVPAVTPSKADDLKPAPKPADSTTPKKKWDVPNTNYPTLSPGSATGKTGKDMPKTPEHKQWNGDMTNGVAPSSNPKGTDVKLSPGSS</sequence>
<gene>
    <name evidence="2" type="ORF">DP181_23650</name>
</gene>
<feature type="compositionally biased region" description="Basic and acidic residues" evidence="1">
    <location>
        <begin position="60"/>
        <end position="73"/>
    </location>
</feature>
<protein>
    <submittedName>
        <fullName evidence="2">Uncharacterized protein</fullName>
    </submittedName>
</protein>
<feature type="non-terminal residue" evidence="2">
    <location>
        <position position="1"/>
    </location>
</feature>
<evidence type="ECO:0000313" key="3">
    <source>
        <dbReference type="Proteomes" id="UP000250603"/>
    </source>
</evidence>
<dbReference type="Proteomes" id="UP000250603">
    <property type="component" value="Unassembled WGS sequence"/>
</dbReference>
<accession>A0ABX9EXX0</accession>
<dbReference type="RefSeq" id="WP_220123859.1">
    <property type="nucleotide sequence ID" value="NZ_QMCK01000098.1"/>
</dbReference>
<comment type="caution">
    <text evidence="2">The sequence shown here is derived from an EMBL/GenBank/DDBJ whole genome shotgun (WGS) entry which is preliminary data.</text>
</comment>
<proteinExistence type="predicted"/>
<feature type="compositionally biased region" description="Polar residues" evidence="1">
    <location>
        <begin position="75"/>
        <end position="88"/>
    </location>
</feature>